<comment type="caution">
    <text evidence="2">The sequence shown here is derived from an EMBL/GenBank/DDBJ whole genome shotgun (WGS) entry which is preliminary data.</text>
</comment>
<dbReference type="GO" id="GO:0009785">
    <property type="term" value="P:blue light signaling pathway"/>
    <property type="evidence" value="ECO:0007669"/>
    <property type="project" value="InterPro"/>
</dbReference>
<organism evidence="2 3">
    <name type="scientific">Trapa incisa</name>
    <dbReference type="NCBI Taxonomy" id="236973"/>
    <lineage>
        <taxon>Eukaryota</taxon>
        <taxon>Viridiplantae</taxon>
        <taxon>Streptophyta</taxon>
        <taxon>Embryophyta</taxon>
        <taxon>Tracheophyta</taxon>
        <taxon>Spermatophyta</taxon>
        <taxon>Magnoliopsida</taxon>
        <taxon>eudicotyledons</taxon>
        <taxon>Gunneridae</taxon>
        <taxon>Pentapetalae</taxon>
        <taxon>rosids</taxon>
        <taxon>malvids</taxon>
        <taxon>Myrtales</taxon>
        <taxon>Lythraceae</taxon>
        <taxon>Trapa</taxon>
    </lineage>
</organism>
<protein>
    <recommendedName>
        <fullName evidence="4">Protein BIC1</fullName>
    </recommendedName>
</protein>
<feature type="compositionally biased region" description="Polar residues" evidence="1">
    <location>
        <begin position="14"/>
        <end position="26"/>
    </location>
</feature>
<dbReference type="PANTHER" id="PTHR34207">
    <property type="entry name" value="PROTEIN BIC1"/>
    <property type="match status" value="1"/>
</dbReference>
<dbReference type="EMBL" id="JAXIOK010000008">
    <property type="protein sequence ID" value="KAK4763549.1"/>
    <property type="molecule type" value="Genomic_DNA"/>
</dbReference>
<dbReference type="PANTHER" id="PTHR34207:SF17">
    <property type="entry name" value="PROTEIN BIC2"/>
    <property type="match status" value="1"/>
</dbReference>
<evidence type="ECO:0000256" key="1">
    <source>
        <dbReference type="SAM" id="MobiDB-lite"/>
    </source>
</evidence>
<dbReference type="Proteomes" id="UP001345219">
    <property type="component" value="Chromosome 11"/>
</dbReference>
<evidence type="ECO:0000313" key="3">
    <source>
        <dbReference type="Proteomes" id="UP001345219"/>
    </source>
</evidence>
<feature type="region of interest" description="Disordered" evidence="1">
    <location>
        <begin position="1"/>
        <end position="30"/>
    </location>
</feature>
<keyword evidence="3" id="KW-1185">Reference proteome</keyword>
<dbReference type="AlphaFoldDB" id="A0AAN7QCK8"/>
<proteinExistence type="predicted"/>
<accession>A0AAN7QCK8</accession>
<feature type="region of interest" description="Disordered" evidence="1">
    <location>
        <begin position="133"/>
        <end position="153"/>
    </location>
</feature>
<evidence type="ECO:0000313" key="2">
    <source>
        <dbReference type="EMBL" id="KAK4763549.1"/>
    </source>
</evidence>
<dbReference type="CDD" id="cd22645">
    <property type="entry name" value="BIC1_CID"/>
    <property type="match status" value="1"/>
</dbReference>
<reference evidence="2 3" key="1">
    <citation type="journal article" date="2023" name="Hortic Res">
        <title>Pangenome of water caltrop reveals structural variations and asymmetric subgenome divergence after allopolyploidization.</title>
        <authorList>
            <person name="Zhang X."/>
            <person name="Chen Y."/>
            <person name="Wang L."/>
            <person name="Yuan Y."/>
            <person name="Fang M."/>
            <person name="Shi L."/>
            <person name="Lu R."/>
            <person name="Comes H.P."/>
            <person name="Ma Y."/>
            <person name="Chen Y."/>
            <person name="Huang G."/>
            <person name="Zhou Y."/>
            <person name="Zheng Z."/>
            <person name="Qiu Y."/>
        </authorList>
    </citation>
    <scope>NUCLEOTIDE SEQUENCE [LARGE SCALE GENOMIC DNA]</scope>
    <source>
        <tissue evidence="2">Roots</tissue>
    </source>
</reference>
<name>A0AAN7QCK8_9MYRT</name>
<gene>
    <name evidence="2" type="ORF">SAY87_012987</name>
</gene>
<evidence type="ECO:0008006" key="4">
    <source>
        <dbReference type="Google" id="ProtNLM"/>
    </source>
</evidence>
<sequence>MEGGMGASLKRSSENVSPSMGGSQSRPVLEDLAEHREVLLQEEVSSTRDKLRLAAQQGCGGHESKLQQPPLQDCCSREKLKRHRDEVAGRVTIPDSWGQEDHLTDWMEYSTFDALLGHTKISSAREALMADGRRAASQRPRIEINNPKAAGIA</sequence>
<dbReference type="InterPro" id="IPR040374">
    <property type="entry name" value="BIC"/>
</dbReference>